<dbReference type="AlphaFoldDB" id="A0A5C8IZB5"/>
<evidence type="ECO:0000313" key="2">
    <source>
        <dbReference type="Proteomes" id="UP000321926"/>
    </source>
</evidence>
<dbReference type="Proteomes" id="UP000321926">
    <property type="component" value="Unassembled WGS sequence"/>
</dbReference>
<reference evidence="1 2" key="1">
    <citation type="submission" date="2019-08" db="EMBL/GenBank/DDBJ databases">
        <authorList>
            <person name="Shi S."/>
        </authorList>
    </citation>
    <scope>NUCLEOTIDE SEQUENCE [LARGE SCALE GENOMIC DNA]</scope>
    <source>
        <strain evidence="1 2">GY10130</strain>
    </source>
</reference>
<protein>
    <submittedName>
        <fullName evidence="1">Uncharacterized protein</fullName>
    </submittedName>
</protein>
<dbReference type="RefSeq" id="WP_147923875.1">
    <property type="nucleotide sequence ID" value="NZ_VRTY01000127.1"/>
</dbReference>
<proteinExistence type="predicted"/>
<evidence type="ECO:0000313" key="1">
    <source>
        <dbReference type="EMBL" id="TXK26539.1"/>
    </source>
</evidence>
<dbReference type="EMBL" id="VRTY01000127">
    <property type="protein sequence ID" value="TXK26539.1"/>
    <property type="molecule type" value="Genomic_DNA"/>
</dbReference>
<gene>
    <name evidence="1" type="ORF">FVR03_21695</name>
</gene>
<organism evidence="1 2">
    <name type="scientific">Pontibacter qinzhouensis</name>
    <dbReference type="NCBI Taxonomy" id="2603253"/>
    <lineage>
        <taxon>Bacteria</taxon>
        <taxon>Pseudomonadati</taxon>
        <taxon>Bacteroidota</taxon>
        <taxon>Cytophagia</taxon>
        <taxon>Cytophagales</taxon>
        <taxon>Hymenobacteraceae</taxon>
        <taxon>Pontibacter</taxon>
    </lineage>
</organism>
<accession>A0A5C8IZB5</accession>
<keyword evidence="2" id="KW-1185">Reference proteome</keyword>
<sequence>MNTSLTTPLTSDQKDSFVETLTDELNSMLTIYEEEIKKEFDLPASEYLYKLMILNITDMIKDELDFDFMLDNVTHARLSDLFQGNTDEGYDFPDTMAYITLGAIPGRPKPIDLELNLEPKVKEDSGLRFLELTLGITIVEGDVRTKVVQQEPDYTYGPYASFEDMMEAEYQRIMDKDE</sequence>
<comment type="caution">
    <text evidence="1">The sequence shown here is derived from an EMBL/GenBank/DDBJ whole genome shotgun (WGS) entry which is preliminary data.</text>
</comment>
<name>A0A5C8IZB5_9BACT</name>